<keyword evidence="8" id="KW-0406">Ion transport</keyword>
<evidence type="ECO:0000256" key="11">
    <source>
        <dbReference type="SAM" id="MobiDB-lite"/>
    </source>
</evidence>
<dbReference type="EMBL" id="BTRK01000006">
    <property type="protein sequence ID" value="GMR60572.1"/>
    <property type="molecule type" value="Genomic_DNA"/>
</dbReference>
<evidence type="ECO:0000256" key="5">
    <source>
        <dbReference type="ARBA" id="ARBA00022692"/>
    </source>
</evidence>
<gene>
    <name evidence="13" type="ORF">PMAYCL1PPCAC_30767</name>
</gene>
<evidence type="ECO:0000256" key="4">
    <source>
        <dbReference type="ARBA" id="ARBA00022475"/>
    </source>
</evidence>
<reference evidence="14" key="1">
    <citation type="submission" date="2022-10" db="EMBL/GenBank/DDBJ databases">
        <title>Genome assembly of Pristionchus species.</title>
        <authorList>
            <person name="Yoshida K."/>
            <person name="Sommer R.J."/>
        </authorList>
    </citation>
    <scope>NUCLEOTIDE SEQUENCE [LARGE SCALE GENOMIC DNA]</scope>
    <source>
        <strain evidence="14">RS5460</strain>
    </source>
</reference>
<keyword evidence="4" id="KW-1003">Cell membrane</keyword>
<protein>
    <submittedName>
        <fullName evidence="13">Uncharacterized protein</fullName>
    </submittedName>
</protein>
<feature type="transmembrane region" description="Helical" evidence="12">
    <location>
        <begin position="237"/>
        <end position="265"/>
    </location>
</feature>
<evidence type="ECO:0000256" key="3">
    <source>
        <dbReference type="ARBA" id="ARBA00022448"/>
    </source>
</evidence>
<proteinExistence type="inferred from homology"/>
<keyword evidence="3" id="KW-0813">Transport</keyword>
<feature type="region of interest" description="Disordered" evidence="11">
    <location>
        <begin position="28"/>
        <end position="48"/>
    </location>
</feature>
<feature type="transmembrane region" description="Helical" evidence="12">
    <location>
        <begin position="560"/>
        <end position="587"/>
    </location>
</feature>
<keyword evidence="10" id="KW-0407">Ion channel</keyword>
<keyword evidence="5 12" id="KW-0812">Transmembrane</keyword>
<comment type="subcellular location">
    <subcellularLocation>
        <location evidence="1">Cell membrane</location>
        <topology evidence="1">Multi-pass membrane protein</topology>
    </subcellularLocation>
</comment>
<keyword evidence="6" id="KW-0375">Hydrogen ion transport</keyword>
<evidence type="ECO:0000256" key="7">
    <source>
        <dbReference type="ARBA" id="ARBA00022989"/>
    </source>
</evidence>
<evidence type="ECO:0000256" key="8">
    <source>
        <dbReference type="ARBA" id="ARBA00023065"/>
    </source>
</evidence>
<feature type="region of interest" description="Disordered" evidence="11">
    <location>
        <begin position="61"/>
        <end position="83"/>
    </location>
</feature>
<evidence type="ECO:0000313" key="14">
    <source>
        <dbReference type="Proteomes" id="UP001328107"/>
    </source>
</evidence>
<comment type="similarity">
    <text evidence="2">Belongs to the otopetrin family.</text>
</comment>
<dbReference type="Proteomes" id="UP001328107">
    <property type="component" value="Unassembled WGS sequence"/>
</dbReference>
<evidence type="ECO:0000256" key="6">
    <source>
        <dbReference type="ARBA" id="ARBA00022781"/>
    </source>
</evidence>
<feature type="transmembrane region" description="Helical" evidence="12">
    <location>
        <begin position="182"/>
        <end position="203"/>
    </location>
</feature>
<dbReference type="AlphaFoldDB" id="A0AAN5DDI6"/>
<organism evidence="13 14">
    <name type="scientific">Pristionchus mayeri</name>
    <dbReference type="NCBI Taxonomy" id="1317129"/>
    <lineage>
        <taxon>Eukaryota</taxon>
        <taxon>Metazoa</taxon>
        <taxon>Ecdysozoa</taxon>
        <taxon>Nematoda</taxon>
        <taxon>Chromadorea</taxon>
        <taxon>Rhabditida</taxon>
        <taxon>Rhabditina</taxon>
        <taxon>Diplogasteromorpha</taxon>
        <taxon>Diplogasteroidea</taxon>
        <taxon>Neodiplogasteridae</taxon>
        <taxon>Pristionchus</taxon>
    </lineage>
</organism>
<feature type="transmembrane region" description="Helical" evidence="12">
    <location>
        <begin position="529"/>
        <end position="554"/>
    </location>
</feature>
<feature type="transmembrane region" description="Helical" evidence="12">
    <location>
        <begin position="608"/>
        <end position="625"/>
    </location>
</feature>
<dbReference type="InterPro" id="IPR004878">
    <property type="entry name" value="Otopetrin"/>
</dbReference>
<feature type="transmembrane region" description="Helical" evidence="12">
    <location>
        <begin position="484"/>
        <end position="509"/>
    </location>
</feature>
<feature type="transmembrane region" description="Helical" evidence="12">
    <location>
        <begin position="458"/>
        <end position="478"/>
    </location>
</feature>
<name>A0AAN5DDI6_9BILA</name>
<feature type="non-terminal residue" evidence="13">
    <location>
        <position position="1"/>
    </location>
</feature>
<evidence type="ECO:0000256" key="2">
    <source>
        <dbReference type="ARBA" id="ARBA00006513"/>
    </source>
</evidence>
<feature type="transmembrane region" description="Helical" evidence="12">
    <location>
        <begin position="277"/>
        <end position="297"/>
    </location>
</feature>
<feature type="transmembrane region" description="Helical" evidence="12">
    <location>
        <begin position="142"/>
        <end position="162"/>
    </location>
</feature>
<evidence type="ECO:0000313" key="13">
    <source>
        <dbReference type="EMBL" id="GMR60572.1"/>
    </source>
</evidence>
<sequence length="685" mass="76727">FLSLSRSFCFSMTKTLTRQLTWNNMTIGSDGEEDHPNGGPTTILTQPGGILLKETSLPSYLNKSGEDEEEEEKVPNGEAANHHPLPSILIKQSSIPGILSKSESYARFLAANQGTRRSTLLTHTYTNVKVSYWATDPHAKDYALRLVTCFYAMFIVIVGVVLELSNLIAYGTEQVAHLKDLLFSVYMYGCSIAVIGFCARNVLVEHTNIKKIRRNMAKLAVYQEEPEMLTNSSTGSLYLRIGCVVFGLIGVTYYVLMALVCVFGWEGITANECSPSGIAISLMAGLFVFFQMWFVYCNGKIAINGNSRYFISLGLMHLVATNLWLWIRYILYEEARTLKEIRLAKFSDNSTSSDILQDILMMGWTGGTAADSHHNATEVMHDSHGSHECIGVQCLFGEFSEFMYTCVVEYSLICAGIAFVFWTNCGVHGEGEKIDEPRPRLRKRNILTIDCSRTAEGLFSGFVFLICTILAVSLFNAYSSDAYMAQIIFLSTNIVFYGLAVVVCCYAFWRMKVLAFDHEPEEEDKSAEFLDEILLVVGLLGELVFCLGGLLAFINQKEIHALAILLFVSNLFRLIQVAIQSGLIMIGSRLVLDIENPRTLRHKPGKQVITLLLIINLALFFMNIFEAQKAGVTDEVVQMYGGRSWALIVRGCSPLTVFYRFHSSVCFAEIWKKTFKVQRARTRSI</sequence>
<comment type="caution">
    <text evidence="13">The sequence shown here is derived from an EMBL/GenBank/DDBJ whole genome shotgun (WGS) entry which is preliminary data.</text>
</comment>
<keyword evidence="9 12" id="KW-0472">Membrane</keyword>
<evidence type="ECO:0000256" key="1">
    <source>
        <dbReference type="ARBA" id="ARBA00004651"/>
    </source>
</evidence>
<evidence type="ECO:0000256" key="9">
    <source>
        <dbReference type="ARBA" id="ARBA00023136"/>
    </source>
</evidence>
<accession>A0AAN5DDI6</accession>
<dbReference type="GO" id="GO:0005886">
    <property type="term" value="C:plasma membrane"/>
    <property type="evidence" value="ECO:0007669"/>
    <property type="project" value="UniProtKB-SubCell"/>
</dbReference>
<dbReference type="PANTHER" id="PTHR21522">
    <property type="entry name" value="PROTON CHANNEL OTOP"/>
    <property type="match status" value="1"/>
</dbReference>
<feature type="transmembrane region" description="Helical" evidence="12">
    <location>
        <begin position="309"/>
        <end position="327"/>
    </location>
</feature>
<evidence type="ECO:0000256" key="10">
    <source>
        <dbReference type="ARBA" id="ARBA00023303"/>
    </source>
</evidence>
<dbReference type="PANTHER" id="PTHR21522:SF32">
    <property type="entry name" value="OTOPETRIN-2"/>
    <property type="match status" value="1"/>
</dbReference>
<keyword evidence="7 12" id="KW-1133">Transmembrane helix</keyword>
<evidence type="ECO:0000256" key="12">
    <source>
        <dbReference type="SAM" id="Phobius"/>
    </source>
</evidence>
<dbReference type="Pfam" id="PF03189">
    <property type="entry name" value="Otopetrin"/>
    <property type="match status" value="1"/>
</dbReference>
<dbReference type="GO" id="GO:0015252">
    <property type="term" value="F:proton channel activity"/>
    <property type="evidence" value="ECO:0007669"/>
    <property type="project" value="InterPro"/>
</dbReference>
<keyword evidence="14" id="KW-1185">Reference proteome</keyword>